<accession>A0AAW1VKI0</accession>
<dbReference type="AlphaFoldDB" id="A0AAW1VKI0"/>
<evidence type="ECO:0000259" key="2">
    <source>
        <dbReference type="Pfam" id="PF01266"/>
    </source>
</evidence>
<sequence length="78" mass="8348">MNKRSENHISEECVKSCGDGECRPEYGSGSDFIIIGAGVAGAALAHTLGKEGRRVHVIERDLTEPDRIVGELLLPGVM</sequence>
<dbReference type="PANTHER" id="PTHR10835">
    <property type="entry name" value="SQUALENE MONOOXYGENASE"/>
    <property type="match status" value="1"/>
</dbReference>
<comment type="similarity">
    <text evidence="1">Belongs to the squalene monooxygenase family.</text>
</comment>
<protein>
    <recommendedName>
        <fullName evidence="1">Squalene monooxygenase</fullName>
        <ecNumber evidence="1">1.14.14.17</ecNumber>
    </recommendedName>
</protein>
<dbReference type="GO" id="GO:0016020">
    <property type="term" value="C:membrane"/>
    <property type="evidence" value="ECO:0007669"/>
    <property type="project" value="UniProtKB-SubCell"/>
</dbReference>
<comment type="caution">
    <text evidence="3">The sequence shown here is derived from an EMBL/GenBank/DDBJ whole genome shotgun (WGS) entry which is preliminary data.</text>
</comment>
<dbReference type="GO" id="GO:0004506">
    <property type="term" value="F:squalene monooxygenase activity"/>
    <property type="evidence" value="ECO:0007669"/>
    <property type="project" value="UniProtKB-UniRule"/>
</dbReference>
<comment type="function">
    <text evidence="1">Catalyzes the stereospecific oxidation of squalene to (S)-2,3-epoxysqualene, and is considered to be a rate-limiting enzyme in steroid biosynthesis.</text>
</comment>
<keyword evidence="1" id="KW-0285">Flavoprotein</keyword>
<dbReference type="Proteomes" id="UP001457282">
    <property type="component" value="Unassembled WGS sequence"/>
</dbReference>
<dbReference type="PANTHER" id="PTHR10835:SF0">
    <property type="entry name" value="SQUALENE MONOOXYGENASE"/>
    <property type="match status" value="1"/>
</dbReference>
<dbReference type="GO" id="GO:0050660">
    <property type="term" value="F:flavin adenine dinucleotide binding"/>
    <property type="evidence" value="ECO:0007669"/>
    <property type="project" value="UniProtKB-UniRule"/>
</dbReference>
<dbReference type="EMBL" id="JBEDUW010000249">
    <property type="protein sequence ID" value="KAK9902548.1"/>
    <property type="molecule type" value="Genomic_DNA"/>
</dbReference>
<dbReference type="InterPro" id="IPR006076">
    <property type="entry name" value="FAD-dep_OxRdtase"/>
</dbReference>
<dbReference type="GO" id="GO:0016126">
    <property type="term" value="P:sterol biosynthetic process"/>
    <property type="evidence" value="ECO:0007669"/>
    <property type="project" value="UniProtKB-UniRule"/>
</dbReference>
<evidence type="ECO:0000313" key="3">
    <source>
        <dbReference type="EMBL" id="KAK9902548.1"/>
    </source>
</evidence>
<gene>
    <name evidence="3" type="ORF">M0R45_001485</name>
</gene>
<evidence type="ECO:0000313" key="4">
    <source>
        <dbReference type="Proteomes" id="UP001457282"/>
    </source>
</evidence>
<comment type="cofactor">
    <cofactor evidence="1">
        <name>FAD</name>
        <dbReference type="ChEBI" id="CHEBI:57692"/>
    </cofactor>
</comment>
<feature type="domain" description="FAD dependent oxidoreductase" evidence="2">
    <location>
        <begin position="31"/>
        <end position="61"/>
    </location>
</feature>
<reference evidence="3 4" key="1">
    <citation type="journal article" date="2023" name="G3 (Bethesda)">
        <title>A chromosome-length genome assembly and annotation of blackberry (Rubus argutus, cv. 'Hillquist').</title>
        <authorList>
            <person name="Bruna T."/>
            <person name="Aryal R."/>
            <person name="Dudchenko O."/>
            <person name="Sargent D.J."/>
            <person name="Mead D."/>
            <person name="Buti M."/>
            <person name="Cavallini A."/>
            <person name="Hytonen T."/>
            <person name="Andres J."/>
            <person name="Pham M."/>
            <person name="Weisz D."/>
            <person name="Mascagni F."/>
            <person name="Usai G."/>
            <person name="Natali L."/>
            <person name="Bassil N."/>
            <person name="Fernandez G.E."/>
            <person name="Lomsadze A."/>
            <person name="Armour M."/>
            <person name="Olukolu B."/>
            <person name="Poorten T."/>
            <person name="Britton C."/>
            <person name="Davik J."/>
            <person name="Ashrafi H."/>
            <person name="Aiden E.L."/>
            <person name="Borodovsky M."/>
            <person name="Worthington M."/>
        </authorList>
    </citation>
    <scope>NUCLEOTIDE SEQUENCE [LARGE SCALE GENOMIC DNA]</scope>
    <source>
        <strain evidence="3">PI 553951</strain>
    </source>
</reference>
<dbReference type="GO" id="GO:0005783">
    <property type="term" value="C:endoplasmic reticulum"/>
    <property type="evidence" value="ECO:0007669"/>
    <property type="project" value="TreeGrafter"/>
</dbReference>
<evidence type="ECO:0000256" key="1">
    <source>
        <dbReference type="RuleBase" id="RU367121"/>
    </source>
</evidence>
<dbReference type="InterPro" id="IPR036188">
    <property type="entry name" value="FAD/NAD-bd_sf"/>
</dbReference>
<dbReference type="Pfam" id="PF01266">
    <property type="entry name" value="DAO"/>
    <property type="match status" value="1"/>
</dbReference>
<keyword evidence="1" id="KW-0274">FAD</keyword>
<comment type="subcellular location">
    <subcellularLocation>
        <location evidence="1">Membrane</location>
        <topology evidence="1">Multi-pass membrane protein</topology>
    </subcellularLocation>
</comment>
<name>A0AAW1VKI0_RUBAR</name>
<dbReference type="InterPro" id="IPR040125">
    <property type="entry name" value="Squalene_monox"/>
</dbReference>
<proteinExistence type="inferred from homology"/>
<keyword evidence="4" id="KW-1185">Reference proteome</keyword>
<keyword evidence="1" id="KW-0560">Oxidoreductase</keyword>
<dbReference type="EC" id="1.14.14.17" evidence="1"/>
<dbReference type="Gene3D" id="3.50.50.60">
    <property type="entry name" value="FAD/NAD(P)-binding domain"/>
    <property type="match status" value="1"/>
</dbReference>
<organism evidence="3 4">
    <name type="scientific">Rubus argutus</name>
    <name type="common">Southern blackberry</name>
    <dbReference type="NCBI Taxonomy" id="59490"/>
    <lineage>
        <taxon>Eukaryota</taxon>
        <taxon>Viridiplantae</taxon>
        <taxon>Streptophyta</taxon>
        <taxon>Embryophyta</taxon>
        <taxon>Tracheophyta</taxon>
        <taxon>Spermatophyta</taxon>
        <taxon>Magnoliopsida</taxon>
        <taxon>eudicotyledons</taxon>
        <taxon>Gunneridae</taxon>
        <taxon>Pentapetalae</taxon>
        <taxon>rosids</taxon>
        <taxon>fabids</taxon>
        <taxon>Rosales</taxon>
        <taxon>Rosaceae</taxon>
        <taxon>Rosoideae</taxon>
        <taxon>Rosoideae incertae sedis</taxon>
        <taxon>Rubus</taxon>
    </lineage>
</organism>
<comment type="catalytic activity">
    <reaction evidence="1">
        <text>squalene + reduced [NADPH--hemoprotein reductase] + O2 = (S)-2,3-epoxysqualene + oxidized [NADPH--hemoprotein reductase] + H2O + H(+)</text>
        <dbReference type="Rhea" id="RHEA:25282"/>
        <dbReference type="Rhea" id="RHEA-COMP:11964"/>
        <dbReference type="Rhea" id="RHEA-COMP:11965"/>
        <dbReference type="ChEBI" id="CHEBI:15377"/>
        <dbReference type="ChEBI" id="CHEBI:15378"/>
        <dbReference type="ChEBI" id="CHEBI:15379"/>
        <dbReference type="ChEBI" id="CHEBI:15440"/>
        <dbReference type="ChEBI" id="CHEBI:15441"/>
        <dbReference type="ChEBI" id="CHEBI:57618"/>
        <dbReference type="ChEBI" id="CHEBI:58210"/>
        <dbReference type="EC" id="1.14.14.17"/>
    </reaction>
</comment>
<dbReference type="SUPFAM" id="SSF51905">
    <property type="entry name" value="FAD/NAD(P)-binding domain"/>
    <property type="match status" value="1"/>
</dbReference>